<name>A0A918WP22_STRCJ</name>
<proteinExistence type="predicted"/>
<sequence>MRWNNMIYFSRRRLDAFFPARPPRRMPAVSAEVDLQVASVALSPAPPRNPTESELHRLRKVRRQLEREAAHFYAPELATGEWIFFDIEMGWSTSHEDSALPDLDDVVLFFGSLRRERSPDGIPVDLMLCGSTEHLLKKTATAGRMGSGTEWLHDLILKINNADAHGHTDIPEALTAEALAAPRINRPDQVARWVFNVIEGHHAPKHRARAQGLARVDLHIPESRILPRLIVATPLYVQDTSQIRWLTRLRLHHDLHRRHRRSIWQWQPDQPPRDRGRYYYPPERTQASE</sequence>
<dbReference type="AlphaFoldDB" id="A0A918WP22"/>
<gene>
    <name evidence="1" type="ORF">GCM10010507_51280</name>
</gene>
<evidence type="ECO:0000313" key="1">
    <source>
        <dbReference type="EMBL" id="GHC67048.1"/>
    </source>
</evidence>
<reference evidence="1" key="2">
    <citation type="submission" date="2020-09" db="EMBL/GenBank/DDBJ databases">
        <authorList>
            <person name="Sun Q."/>
            <person name="Ohkuma M."/>
        </authorList>
    </citation>
    <scope>NUCLEOTIDE SEQUENCE</scope>
    <source>
        <strain evidence="1">JCM 4633</strain>
    </source>
</reference>
<protein>
    <submittedName>
        <fullName evidence="1">Uncharacterized protein</fullName>
    </submittedName>
</protein>
<organism evidence="1 2">
    <name type="scientific">Streptomyces cinnamoneus</name>
    <name type="common">Streptoverticillium cinnamoneum</name>
    <dbReference type="NCBI Taxonomy" id="53446"/>
    <lineage>
        <taxon>Bacteria</taxon>
        <taxon>Bacillati</taxon>
        <taxon>Actinomycetota</taxon>
        <taxon>Actinomycetes</taxon>
        <taxon>Kitasatosporales</taxon>
        <taxon>Streptomycetaceae</taxon>
        <taxon>Streptomyces</taxon>
        <taxon>Streptomyces cinnamoneus group</taxon>
    </lineage>
</organism>
<evidence type="ECO:0000313" key="2">
    <source>
        <dbReference type="Proteomes" id="UP000646244"/>
    </source>
</evidence>
<dbReference type="EMBL" id="BMVB01000022">
    <property type="protein sequence ID" value="GHC67048.1"/>
    <property type="molecule type" value="Genomic_DNA"/>
</dbReference>
<reference evidence="1" key="1">
    <citation type="journal article" date="2014" name="Int. J. Syst. Evol. Microbiol.">
        <title>Complete genome sequence of Corynebacterium casei LMG S-19264T (=DSM 44701T), isolated from a smear-ripened cheese.</title>
        <authorList>
            <consortium name="US DOE Joint Genome Institute (JGI-PGF)"/>
            <person name="Walter F."/>
            <person name="Albersmeier A."/>
            <person name="Kalinowski J."/>
            <person name="Ruckert C."/>
        </authorList>
    </citation>
    <scope>NUCLEOTIDE SEQUENCE</scope>
    <source>
        <strain evidence="1">JCM 4633</strain>
    </source>
</reference>
<dbReference type="InterPro" id="IPR054284">
    <property type="entry name" value="DUF7019"/>
</dbReference>
<dbReference type="NCBIfam" id="NF040893">
    <property type="entry name" value="SAVMC3_10250"/>
    <property type="match status" value="1"/>
</dbReference>
<comment type="caution">
    <text evidence="1">The sequence shown here is derived from an EMBL/GenBank/DDBJ whole genome shotgun (WGS) entry which is preliminary data.</text>
</comment>
<dbReference type="Proteomes" id="UP000646244">
    <property type="component" value="Unassembled WGS sequence"/>
</dbReference>
<dbReference type="Pfam" id="PF22880">
    <property type="entry name" value="DUF7019"/>
    <property type="match status" value="1"/>
</dbReference>
<accession>A0A918WP22</accession>